<keyword evidence="3" id="KW-1185">Reference proteome</keyword>
<organism evidence="2 3">
    <name type="scientific">Cirrhinus molitorella</name>
    <name type="common">mud carp</name>
    <dbReference type="NCBI Taxonomy" id="172907"/>
    <lineage>
        <taxon>Eukaryota</taxon>
        <taxon>Metazoa</taxon>
        <taxon>Chordata</taxon>
        <taxon>Craniata</taxon>
        <taxon>Vertebrata</taxon>
        <taxon>Euteleostomi</taxon>
        <taxon>Actinopterygii</taxon>
        <taxon>Neopterygii</taxon>
        <taxon>Teleostei</taxon>
        <taxon>Ostariophysi</taxon>
        <taxon>Cypriniformes</taxon>
        <taxon>Cyprinidae</taxon>
        <taxon>Labeoninae</taxon>
        <taxon>Labeonini</taxon>
        <taxon>Cirrhinus</taxon>
    </lineage>
</organism>
<evidence type="ECO:0000256" key="1">
    <source>
        <dbReference type="SAM" id="MobiDB-lite"/>
    </source>
</evidence>
<reference evidence="2 3" key="1">
    <citation type="submission" date="2023-09" db="EMBL/GenBank/DDBJ databases">
        <authorList>
            <person name="Wang M."/>
        </authorList>
    </citation>
    <scope>NUCLEOTIDE SEQUENCE [LARGE SCALE GENOMIC DNA]</scope>
    <source>
        <strain evidence="2">GT-2023</strain>
        <tissue evidence="2">Liver</tissue>
    </source>
</reference>
<feature type="compositionally biased region" description="Basic and acidic residues" evidence="1">
    <location>
        <begin position="65"/>
        <end position="82"/>
    </location>
</feature>
<proteinExistence type="predicted"/>
<dbReference type="EMBL" id="JAYMGO010000014">
    <property type="protein sequence ID" value="KAL1261532.1"/>
    <property type="molecule type" value="Genomic_DNA"/>
</dbReference>
<protein>
    <submittedName>
        <fullName evidence="2">Uncharacterized protein</fullName>
    </submittedName>
</protein>
<dbReference type="Proteomes" id="UP001558613">
    <property type="component" value="Unassembled WGS sequence"/>
</dbReference>
<evidence type="ECO:0000313" key="2">
    <source>
        <dbReference type="EMBL" id="KAL1261532.1"/>
    </source>
</evidence>
<feature type="region of interest" description="Disordered" evidence="1">
    <location>
        <begin position="65"/>
        <end position="87"/>
    </location>
</feature>
<evidence type="ECO:0000313" key="3">
    <source>
        <dbReference type="Proteomes" id="UP001558613"/>
    </source>
</evidence>
<feature type="region of interest" description="Disordered" evidence="1">
    <location>
        <begin position="116"/>
        <end position="140"/>
    </location>
</feature>
<accession>A0ABR3M8V3</accession>
<gene>
    <name evidence="2" type="ORF">QQF64_006797</name>
</gene>
<feature type="non-terminal residue" evidence="2">
    <location>
        <position position="228"/>
    </location>
</feature>
<name>A0ABR3M8V3_9TELE</name>
<comment type="caution">
    <text evidence="2">The sequence shown here is derived from an EMBL/GenBank/DDBJ whole genome shotgun (WGS) entry which is preliminary data.</text>
</comment>
<sequence>MKTQAGFNLLRVIRERARPRVLIPSAQHWMFYSLKSTPAYYLEHTSLVNAPLPLFYIFSEREKKRERERERSRESGRSHGGEWAETLTVPLHGSVSPGRVQCSSCEDLRKLTHSPSRVSDTLRSHGRAARPVSSHPFGSREPSRLEMMLSLGLLVSLVVLTVSVTGSSDGNPLDNDKWMSTVSQYDKSKYWNKFRDGPNVPSKLKGDKNGRELRAFHMYKSAVGIKTV</sequence>